<dbReference type="Pfam" id="PF12795">
    <property type="entry name" value="MscS_porin"/>
    <property type="match status" value="1"/>
</dbReference>
<keyword evidence="17" id="KW-1185">Reference proteome</keyword>
<dbReference type="Gene3D" id="2.30.30.60">
    <property type="match status" value="1"/>
</dbReference>
<feature type="domain" description="Mechanosensitive ion channel inner membrane" evidence="12">
    <location>
        <begin position="524"/>
        <end position="843"/>
    </location>
</feature>
<dbReference type="Pfam" id="PF21088">
    <property type="entry name" value="MS_channel_1st"/>
    <property type="match status" value="1"/>
</dbReference>
<keyword evidence="8" id="KW-0175">Coiled coil</keyword>
<dbReference type="SUPFAM" id="SSF50182">
    <property type="entry name" value="Sm-like ribonucleoproteins"/>
    <property type="match status" value="1"/>
</dbReference>
<evidence type="ECO:0000313" key="17">
    <source>
        <dbReference type="Proteomes" id="UP000242313"/>
    </source>
</evidence>
<feature type="compositionally biased region" description="Low complexity" evidence="9">
    <location>
        <begin position="1132"/>
        <end position="1145"/>
    </location>
</feature>
<evidence type="ECO:0000259" key="14">
    <source>
        <dbReference type="Pfam" id="PF21082"/>
    </source>
</evidence>
<evidence type="ECO:0000259" key="15">
    <source>
        <dbReference type="Pfam" id="PF21088"/>
    </source>
</evidence>
<dbReference type="FunFam" id="2.30.30.60:FF:000001">
    <property type="entry name" value="MscS Mechanosensitive ion channel"/>
    <property type="match status" value="1"/>
</dbReference>
<feature type="transmembrane region" description="Helical" evidence="10">
    <location>
        <begin position="898"/>
        <end position="919"/>
    </location>
</feature>
<dbReference type="EMBL" id="NTMR01000002">
    <property type="protein sequence ID" value="PBK06109.1"/>
    <property type="molecule type" value="Genomic_DNA"/>
</dbReference>
<feature type="domain" description="Mechanosensitive ion channel transmembrane helices 2/3" evidence="15">
    <location>
        <begin position="904"/>
        <end position="945"/>
    </location>
</feature>
<keyword evidence="5" id="KW-0732">Signal</keyword>
<feature type="transmembrane region" description="Helical" evidence="10">
    <location>
        <begin position="648"/>
        <end position="665"/>
    </location>
</feature>
<feature type="compositionally biased region" description="Polar residues" evidence="9">
    <location>
        <begin position="180"/>
        <end position="201"/>
    </location>
</feature>
<evidence type="ECO:0000256" key="10">
    <source>
        <dbReference type="SAM" id="Phobius"/>
    </source>
</evidence>
<organism evidence="16 17">
    <name type="scientific">Pseudomonas abyssi</name>
    <dbReference type="NCBI Taxonomy" id="170540"/>
    <lineage>
        <taxon>Bacteria</taxon>
        <taxon>Pseudomonadati</taxon>
        <taxon>Pseudomonadota</taxon>
        <taxon>Gammaproteobacteria</taxon>
        <taxon>Pseudomonadales</taxon>
        <taxon>Pseudomonadaceae</taxon>
        <taxon>Pseudomonas</taxon>
    </lineage>
</organism>
<dbReference type="InterPro" id="IPR023408">
    <property type="entry name" value="MscS_beta-dom_sf"/>
</dbReference>
<evidence type="ECO:0000259" key="11">
    <source>
        <dbReference type="Pfam" id="PF00924"/>
    </source>
</evidence>
<dbReference type="Gene3D" id="1.10.287.1260">
    <property type="match status" value="1"/>
</dbReference>
<comment type="similarity">
    <text evidence="2">Belongs to the MscS (TC 1.A.23) family.</text>
</comment>
<keyword evidence="4 10" id="KW-0812">Transmembrane</keyword>
<feature type="domain" description="Mechanosensitive ion channel MscS" evidence="11">
    <location>
        <begin position="947"/>
        <end position="1012"/>
    </location>
</feature>
<dbReference type="InterPro" id="IPR024393">
    <property type="entry name" value="MscS_porin"/>
</dbReference>
<feature type="transmembrane region" description="Helical" evidence="10">
    <location>
        <begin position="931"/>
        <end position="959"/>
    </location>
</feature>
<dbReference type="GO" id="GO:0009992">
    <property type="term" value="P:intracellular water homeostasis"/>
    <property type="evidence" value="ECO:0007669"/>
    <property type="project" value="TreeGrafter"/>
</dbReference>
<dbReference type="InterPro" id="IPR011014">
    <property type="entry name" value="MscS_channel_TM-2"/>
</dbReference>
<dbReference type="PANTHER" id="PTHR30347">
    <property type="entry name" value="POTASSIUM CHANNEL RELATED"/>
    <property type="match status" value="1"/>
</dbReference>
<dbReference type="InterPro" id="IPR025692">
    <property type="entry name" value="MscS_IM_dom1"/>
</dbReference>
<evidence type="ECO:0000256" key="6">
    <source>
        <dbReference type="ARBA" id="ARBA00022989"/>
    </source>
</evidence>
<reference evidence="16 17" key="1">
    <citation type="submission" date="2017-09" db="EMBL/GenBank/DDBJ databases">
        <title>Pseudomonas abyssi sp. nov. isolated from Abyssopelagic Water.</title>
        <authorList>
            <person name="Wei Y."/>
        </authorList>
    </citation>
    <scope>NUCLEOTIDE SEQUENCE [LARGE SCALE GENOMIC DNA]</scope>
    <source>
        <strain evidence="16 17">MT5</strain>
    </source>
</reference>
<evidence type="ECO:0000256" key="8">
    <source>
        <dbReference type="SAM" id="Coils"/>
    </source>
</evidence>
<dbReference type="InterPro" id="IPR052702">
    <property type="entry name" value="MscS-like_channel"/>
</dbReference>
<keyword evidence="7 10" id="KW-0472">Membrane</keyword>
<dbReference type="SUPFAM" id="SSF82861">
    <property type="entry name" value="Mechanosensitive channel protein MscS (YggB), transmembrane region"/>
    <property type="match status" value="1"/>
</dbReference>
<dbReference type="SUPFAM" id="SSF82689">
    <property type="entry name" value="Mechanosensitive channel protein MscS (YggB), C-terminal domain"/>
    <property type="match status" value="1"/>
</dbReference>
<gene>
    <name evidence="16" type="ORF">CNQ84_01690</name>
</gene>
<evidence type="ECO:0000259" key="13">
    <source>
        <dbReference type="Pfam" id="PF12795"/>
    </source>
</evidence>
<dbReference type="InterPro" id="IPR010920">
    <property type="entry name" value="LSM_dom_sf"/>
</dbReference>
<accession>A0A2A3MMQ8</accession>
<dbReference type="NCBIfam" id="NF008438">
    <property type="entry name" value="PRK11281.1"/>
    <property type="match status" value="1"/>
</dbReference>
<evidence type="ECO:0000256" key="7">
    <source>
        <dbReference type="ARBA" id="ARBA00023136"/>
    </source>
</evidence>
<evidence type="ECO:0000256" key="5">
    <source>
        <dbReference type="ARBA" id="ARBA00022729"/>
    </source>
</evidence>
<feature type="transmembrane region" description="Helical" evidence="10">
    <location>
        <begin position="813"/>
        <end position="836"/>
    </location>
</feature>
<feature type="coiled-coil region" evidence="8">
    <location>
        <begin position="254"/>
        <end position="281"/>
    </location>
</feature>
<feature type="region of interest" description="Disordered" evidence="9">
    <location>
        <begin position="1129"/>
        <end position="1167"/>
    </location>
</feature>
<evidence type="ECO:0000256" key="2">
    <source>
        <dbReference type="ARBA" id="ARBA00008017"/>
    </source>
</evidence>
<dbReference type="Pfam" id="PF12794">
    <property type="entry name" value="MscS_TM"/>
    <property type="match status" value="1"/>
</dbReference>
<dbReference type="InterPro" id="IPR006685">
    <property type="entry name" value="MscS_channel_2nd"/>
</dbReference>
<evidence type="ECO:0000256" key="3">
    <source>
        <dbReference type="ARBA" id="ARBA00022475"/>
    </source>
</evidence>
<dbReference type="GO" id="GO:0008381">
    <property type="term" value="F:mechanosensitive monoatomic ion channel activity"/>
    <property type="evidence" value="ECO:0007669"/>
    <property type="project" value="UniProtKB-ARBA"/>
</dbReference>
<evidence type="ECO:0000259" key="12">
    <source>
        <dbReference type="Pfam" id="PF12794"/>
    </source>
</evidence>
<proteinExistence type="inferred from homology"/>
<feature type="transmembrane region" description="Helical" evidence="10">
    <location>
        <begin position="856"/>
        <end position="877"/>
    </location>
</feature>
<feature type="transmembrane region" description="Helical" evidence="10">
    <location>
        <begin position="743"/>
        <end position="762"/>
    </location>
</feature>
<feature type="transmembrane region" description="Helical" evidence="10">
    <location>
        <begin position="677"/>
        <end position="695"/>
    </location>
</feature>
<feature type="transmembrane region" description="Helical" evidence="10">
    <location>
        <begin position="603"/>
        <end position="621"/>
    </location>
</feature>
<keyword evidence="6 10" id="KW-1133">Transmembrane helix</keyword>
<dbReference type="GO" id="GO:0005886">
    <property type="term" value="C:plasma membrane"/>
    <property type="evidence" value="ECO:0007669"/>
    <property type="project" value="UniProtKB-SubCell"/>
</dbReference>
<dbReference type="PANTHER" id="PTHR30347:SF1">
    <property type="entry name" value="MECHANOSENSITIVE CHANNEL MSCK"/>
    <property type="match status" value="1"/>
</dbReference>
<comment type="subcellular location">
    <subcellularLocation>
        <location evidence="1">Cell membrane</location>
        <topology evidence="1">Multi-pass membrane protein</topology>
    </subcellularLocation>
</comment>
<feature type="domain" description="Mechanosensitive ion channel MscS C-terminal" evidence="14">
    <location>
        <begin position="1021"/>
        <end position="1103"/>
    </location>
</feature>
<feature type="transmembrane region" description="Helical" evidence="10">
    <location>
        <begin position="566"/>
        <end position="591"/>
    </location>
</feature>
<sequence>MWSAFQSPPGQLTLGSADALRFLYLVRNPLMLRFSVLLCWLLLSSWALAQQTPSADELDKRIEEINANIESVNNSSLPEAEKRELSETYQNTLSFARQTQQTVQEQAALQEQLADAPRQTQSIRAEFNRLSKADGNASREQLERQELGQLETRLSEQVSQMFTWQNELTAVNGQLISAQTRPERTQANVSENQRRTQQLNEQLRSLQRQSPSQVTRARIDLLQAELDYLTADSELMRQRLAGNSALQDLASQQKNLLNLQIRRIEDEIRLLQSVVNEKRQSASEKTVSEATLPEELGQNKVLQAQSSINRQLSEELLDATRQIGILTRDNIETKQQTEHLTQIDKALEQQIEVLEGSLLLSRILHQQKSELPRVETDKNLADQIADLRLRQFELNQLIQSLANPDAYLNDLLLKLPVRQRDTLRPALEQMVNARVNLVEQLNNNINTLINLGITLQINQRQLQQLSSDLRRTIDDQLFWVASSRPIDKAWLLELPANAANQFNRLDLPQQARNLLSNLKNHLIWCLIGLVALAIHLWRRPMLLRRINTLHDEVGHFRRDTPWHTPLALLLTAIRVCNVPVLLAAIGLVIQLDNERGMPILSGALFNLSLAWFALHLMYRVFDPRGIATRHFHWDVDLVQRLRRLVRNLAWVLLPLVLVLGLHGSMPEYVGSDALGRSGMLVGMAALAFLLGRFMLRSEPLYSSRIVHYLASALLILTPLALAGLTLWGYHYTAVKLAERFIDSLYLIVLWMLVEGTVVRNLNVAGRRLAYQRAVAKREAAQAREGQQETEVAVEIPEMNLQQINQQSLRLAKLTLLILFAIALYFTWADLISATSYLESVTLWHYEGSGLNAGEAVPISVGDILGALVTVILTLTLARNLPGLLEILVLSRLELRQGSSYAITTLLSYVIVGFGLVSSLSTLGVSWDKLQWLVAALGVGLGFGLQEIFANFISGLIILFERPVRIGDVVTIGPLSGTINRIRIRATTITDFDRKEIIVPNKNFVTEQIINWSLQDTITRVIIKVGVAYGSDVALVRKLLMQIAQNNPRVLKDPEPLVFFLNFAESTLDHELRIHVKELVDRNLAIDEINREIERLFKENGIEIAFRQLDVNLRSSKGLEKLVQSYRIDEKGSASVAAEPARPAAAQDPITPGDQGDGAGGADDLSPR</sequence>
<dbReference type="Gene3D" id="3.30.70.100">
    <property type="match status" value="1"/>
</dbReference>
<feature type="compositionally biased region" description="Low complexity" evidence="9">
    <location>
        <begin position="202"/>
        <end position="211"/>
    </location>
</feature>
<protein>
    <submittedName>
        <fullName evidence="16">Mechanosensitive channel MscK</fullName>
    </submittedName>
</protein>
<feature type="transmembrane region" description="Helical" evidence="10">
    <location>
        <begin position="707"/>
        <end position="731"/>
    </location>
</feature>
<dbReference type="InterPro" id="IPR011066">
    <property type="entry name" value="MscS_channel_C_sf"/>
</dbReference>
<keyword evidence="3" id="KW-1003">Cell membrane</keyword>
<dbReference type="Pfam" id="PF00924">
    <property type="entry name" value="MS_channel_2nd"/>
    <property type="match status" value="1"/>
</dbReference>
<comment type="caution">
    <text evidence="16">The sequence shown here is derived from an EMBL/GenBank/DDBJ whole genome shotgun (WGS) entry which is preliminary data.</text>
</comment>
<evidence type="ECO:0000256" key="4">
    <source>
        <dbReference type="ARBA" id="ARBA00022692"/>
    </source>
</evidence>
<feature type="domain" description="Mechanosensitive ion channel MscS porin" evidence="13">
    <location>
        <begin position="69"/>
        <end position="301"/>
    </location>
</feature>
<feature type="region of interest" description="Disordered" evidence="9">
    <location>
        <begin position="180"/>
        <end position="211"/>
    </location>
</feature>
<evidence type="ECO:0000313" key="16">
    <source>
        <dbReference type="EMBL" id="PBK06109.1"/>
    </source>
</evidence>
<evidence type="ECO:0000256" key="1">
    <source>
        <dbReference type="ARBA" id="ARBA00004651"/>
    </source>
</evidence>
<dbReference type="AlphaFoldDB" id="A0A2A3MMQ8"/>
<feature type="transmembrane region" description="Helical" evidence="10">
    <location>
        <begin position="521"/>
        <end position="537"/>
    </location>
</feature>
<dbReference type="FunFam" id="1.10.287.1260:FF:000002">
    <property type="entry name" value="Potassium efflux system KefA"/>
    <property type="match status" value="1"/>
</dbReference>
<dbReference type="InterPro" id="IPR049278">
    <property type="entry name" value="MS_channel_C"/>
</dbReference>
<dbReference type="Pfam" id="PF21082">
    <property type="entry name" value="MS_channel_3rd"/>
    <property type="match status" value="1"/>
</dbReference>
<dbReference type="InterPro" id="IPR049142">
    <property type="entry name" value="MS_channel_1st"/>
</dbReference>
<dbReference type="Proteomes" id="UP000242313">
    <property type="component" value="Unassembled WGS sequence"/>
</dbReference>
<evidence type="ECO:0000256" key="9">
    <source>
        <dbReference type="SAM" id="MobiDB-lite"/>
    </source>
</evidence>
<name>A0A2A3MMQ8_9PSED</name>